<dbReference type="InterPro" id="IPR030470">
    <property type="entry name" value="UbiA_prenylTrfase_CS"/>
</dbReference>
<dbReference type="KEGG" id="amob:HG15A2_35060"/>
<comment type="subcellular location">
    <subcellularLocation>
        <location evidence="1 14">Cell membrane</location>
        <topology evidence="1 14">Multi-pass membrane protein</topology>
    </subcellularLocation>
</comment>
<dbReference type="CDD" id="cd13957">
    <property type="entry name" value="PT_UbiA_Cox10"/>
    <property type="match status" value="1"/>
</dbReference>
<feature type="transmembrane region" description="Helical" evidence="14">
    <location>
        <begin position="258"/>
        <end position="279"/>
    </location>
</feature>
<dbReference type="AlphaFoldDB" id="A0A517MZ59"/>
<dbReference type="GO" id="GO:0005886">
    <property type="term" value="C:plasma membrane"/>
    <property type="evidence" value="ECO:0007669"/>
    <property type="project" value="UniProtKB-SubCell"/>
</dbReference>
<feature type="transmembrane region" description="Helical" evidence="14">
    <location>
        <begin position="66"/>
        <end position="86"/>
    </location>
</feature>
<dbReference type="UniPathway" id="UPA00834">
    <property type="reaction ID" value="UER00712"/>
</dbReference>
<dbReference type="RefSeq" id="WP_145061481.1">
    <property type="nucleotide sequence ID" value="NZ_CP036263.1"/>
</dbReference>
<evidence type="ECO:0000256" key="12">
    <source>
        <dbReference type="ARBA" id="ARBA00042475"/>
    </source>
</evidence>
<dbReference type="Gene3D" id="1.10.357.140">
    <property type="entry name" value="UbiA prenyltransferase"/>
    <property type="match status" value="1"/>
</dbReference>
<keyword evidence="6 14" id="KW-0812">Transmembrane</keyword>
<feature type="transmembrane region" description="Helical" evidence="14">
    <location>
        <begin position="40"/>
        <end position="60"/>
    </location>
</feature>
<keyword evidence="9 14" id="KW-0472">Membrane</keyword>
<evidence type="ECO:0000256" key="5">
    <source>
        <dbReference type="ARBA" id="ARBA00022679"/>
    </source>
</evidence>
<dbReference type="OrthoDB" id="9814417at2"/>
<comment type="catalytic activity">
    <reaction evidence="13 14">
        <text>heme b + (2E,6E)-farnesyl diphosphate + H2O = Fe(II)-heme o + diphosphate</text>
        <dbReference type="Rhea" id="RHEA:28070"/>
        <dbReference type="ChEBI" id="CHEBI:15377"/>
        <dbReference type="ChEBI" id="CHEBI:33019"/>
        <dbReference type="ChEBI" id="CHEBI:60344"/>
        <dbReference type="ChEBI" id="CHEBI:60530"/>
        <dbReference type="ChEBI" id="CHEBI:175763"/>
        <dbReference type="EC" id="2.5.1.141"/>
    </reaction>
</comment>
<evidence type="ECO:0000256" key="3">
    <source>
        <dbReference type="ARBA" id="ARBA00012292"/>
    </source>
</evidence>
<keyword evidence="5 14" id="KW-0808">Transferase</keyword>
<dbReference type="GO" id="GO:0008495">
    <property type="term" value="F:protoheme IX farnesyltransferase activity"/>
    <property type="evidence" value="ECO:0007669"/>
    <property type="project" value="UniProtKB-UniRule"/>
</dbReference>
<sequence length="311" mass="33475">MSMSSNEIELLDGKLVAENPPASAVLSRLNDYFQLTKPRIVLLELIVAAATACIAAPHAIDAVVLFHALAGTALVAGSASMGNQLIERNIDAHMPRTAQRPLPAGRITIWETALLCMLTLCLGTLWLVLKVNLLTAVLGLASWIIYVVIYTPLKTRTPLNTAVGALAGALPLLMGWTATGQPLTLTAYALAGVLFLWQFPHFMAIAWIYREDYGKAGHKMLSVVDPSGWRCGLQAIVGALFLIPVSLIPAVLPAGRSPISYSLWAIGLGGIILALSVRFAFERDDRTARQLLKATLIYLPAWMGVLLMVSL</sequence>
<evidence type="ECO:0000256" key="11">
    <source>
        <dbReference type="ARBA" id="ARBA00040810"/>
    </source>
</evidence>
<dbReference type="GO" id="GO:0048034">
    <property type="term" value="P:heme O biosynthetic process"/>
    <property type="evidence" value="ECO:0007669"/>
    <property type="project" value="UniProtKB-UniRule"/>
</dbReference>
<gene>
    <name evidence="15" type="primary">ctaB1</name>
    <name evidence="14" type="synonym">ctaB</name>
    <name evidence="15" type="ORF">HG15A2_35060</name>
</gene>
<keyword evidence="16" id="KW-1185">Reference proteome</keyword>
<accession>A0A517MZ59</accession>
<name>A0A517MZ59_9BACT</name>
<dbReference type="HAMAP" id="MF_00154">
    <property type="entry name" value="CyoE_CtaB"/>
    <property type="match status" value="1"/>
</dbReference>
<dbReference type="EMBL" id="CP036263">
    <property type="protein sequence ID" value="QDT00171.1"/>
    <property type="molecule type" value="Genomic_DNA"/>
</dbReference>
<comment type="function">
    <text evidence="14">Converts heme B (protoheme IX) to heme O by substitution of the vinyl group on carbon 2 of heme B porphyrin ring with a hydroxyethyl farnesyl side group.</text>
</comment>
<keyword evidence="7 14" id="KW-1133">Transmembrane helix</keyword>
<dbReference type="PANTHER" id="PTHR43448:SF7">
    <property type="entry name" value="4-HYDROXYBENZOATE SOLANESYLTRANSFERASE"/>
    <property type="match status" value="1"/>
</dbReference>
<evidence type="ECO:0000256" key="14">
    <source>
        <dbReference type="HAMAP-Rule" id="MF_00154"/>
    </source>
</evidence>
<dbReference type="InterPro" id="IPR000537">
    <property type="entry name" value="UbiA_prenyltransferase"/>
</dbReference>
<feature type="transmembrane region" description="Helical" evidence="14">
    <location>
        <begin position="133"/>
        <end position="152"/>
    </location>
</feature>
<feature type="transmembrane region" description="Helical" evidence="14">
    <location>
        <begin position="159"/>
        <end position="179"/>
    </location>
</feature>
<comment type="similarity">
    <text evidence="14">Belongs to the UbiA prenyltransferase family. Protoheme IX farnesyltransferase subfamily.</text>
</comment>
<organism evidence="15 16">
    <name type="scientific">Adhaeretor mobilis</name>
    <dbReference type="NCBI Taxonomy" id="1930276"/>
    <lineage>
        <taxon>Bacteria</taxon>
        <taxon>Pseudomonadati</taxon>
        <taxon>Planctomycetota</taxon>
        <taxon>Planctomycetia</taxon>
        <taxon>Pirellulales</taxon>
        <taxon>Lacipirellulaceae</taxon>
        <taxon>Adhaeretor</taxon>
    </lineage>
</organism>
<keyword evidence="8 14" id="KW-0350">Heme biosynthesis</keyword>
<evidence type="ECO:0000256" key="2">
    <source>
        <dbReference type="ARBA" id="ARBA00004919"/>
    </source>
</evidence>
<dbReference type="EC" id="2.5.1.141" evidence="3 14"/>
<keyword evidence="4 14" id="KW-1003">Cell membrane</keyword>
<evidence type="ECO:0000256" key="7">
    <source>
        <dbReference type="ARBA" id="ARBA00022989"/>
    </source>
</evidence>
<evidence type="ECO:0000256" key="8">
    <source>
        <dbReference type="ARBA" id="ARBA00023133"/>
    </source>
</evidence>
<protein>
    <recommendedName>
        <fullName evidence="11 14">Protoheme IX farnesyltransferase</fullName>
        <ecNumber evidence="3 14">2.5.1.141</ecNumber>
    </recommendedName>
    <alternativeName>
        <fullName evidence="12 14">Heme B farnesyltransferase</fullName>
    </alternativeName>
    <alternativeName>
        <fullName evidence="10 14">Heme O synthase</fullName>
    </alternativeName>
</protein>
<evidence type="ECO:0000256" key="13">
    <source>
        <dbReference type="ARBA" id="ARBA00047690"/>
    </source>
</evidence>
<feature type="transmembrane region" description="Helical" evidence="14">
    <location>
        <begin position="185"/>
        <end position="210"/>
    </location>
</feature>
<dbReference type="InterPro" id="IPR006369">
    <property type="entry name" value="Protohaem_IX_farnesylTrfase"/>
</dbReference>
<evidence type="ECO:0000256" key="6">
    <source>
        <dbReference type="ARBA" id="ARBA00022692"/>
    </source>
</evidence>
<evidence type="ECO:0000256" key="10">
    <source>
        <dbReference type="ARBA" id="ARBA00030253"/>
    </source>
</evidence>
<feature type="transmembrane region" description="Helical" evidence="14">
    <location>
        <begin position="291"/>
        <end position="309"/>
    </location>
</feature>
<evidence type="ECO:0000256" key="9">
    <source>
        <dbReference type="ARBA" id="ARBA00023136"/>
    </source>
</evidence>
<dbReference type="PANTHER" id="PTHR43448">
    <property type="entry name" value="PROTOHEME IX FARNESYLTRANSFERASE, MITOCHONDRIAL"/>
    <property type="match status" value="1"/>
</dbReference>
<evidence type="ECO:0000256" key="1">
    <source>
        <dbReference type="ARBA" id="ARBA00004651"/>
    </source>
</evidence>
<comment type="pathway">
    <text evidence="2 14">Porphyrin-containing compound metabolism; heme O biosynthesis; heme O from protoheme: step 1/1.</text>
</comment>
<dbReference type="Proteomes" id="UP000319852">
    <property type="component" value="Chromosome"/>
</dbReference>
<dbReference type="InterPro" id="IPR044878">
    <property type="entry name" value="UbiA_sf"/>
</dbReference>
<evidence type="ECO:0000256" key="4">
    <source>
        <dbReference type="ARBA" id="ARBA00022475"/>
    </source>
</evidence>
<proteinExistence type="inferred from homology"/>
<dbReference type="PROSITE" id="PS00943">
    <property type="entry name" value="UBIA"/>
    <property type="match status" value="1"/>
</dbReference>
<evidence type="ECO:0000313" key="16">
    <source>
        <dbReference type="Proteomes" id="UP000319852"/>
    </source>
</evidence>
<feature type="transmembrane region" description="Helical" evidence="14">
    <location>
        <begin position="231"/>
        <end position="252"/>
    </location>
</feature>
<evidence type="ECO:0000313" key="15">
    <source>
        <dbReference type="EMBL" id="QDT00171.1"/>
    </source>
</evidence>
<dbReference type="NCBIfam" id="TIGR01473">
    <property type="entry name" value="cyoE_ctaB"/>
    <property type="match status" value="1"/>
</dbReference>
<feature type="transmembrane region" description="Helical" evidence="14">
    <location>
        <begin position="107"/>
        <end position="127"/>
    </location>
</feature>
<reference evidence="15 16" key="1">
    <citation type="submission" date="2019-02" db="EMBL/GenBank/DDBJ databases">
        <title>Deep-cultivation of Planctomycetes and their phenomic and genomic characterization uncovers novel biology.</title>
        <authorList>
            <person name="Wiegand S."/>
            <person name="Jogler M."/>
            <person name="Boedeker C."/>
            <person name="Pinto D."/>
            <person name="Vollmers J."/>
            <person name="Rivas-Marin E."/>
            <person name="Kohn T."/>
            <person name="Peeters S.H."/>
            <person name="Heuer A."/>
            <person name="Rast P."/>
            <person name="Oberbeckmann S."/>
            <person name="Bunk B."/>
            <person name="Jeske O."/>
            <person name="Meyerdierks A."/>
            <person name="Storesund J.E."/>
            <person name="Kallscheuer N."/>
            <person name="Luecker S."/>
            <person name="Lage O.M."/>
            <person name="Pohl T."/>
            <person name="Merkel B.J."/>
            <person name="Hornburger P."/>
            <person name="Mueller R.-W."/>
            <person name="Bruemmer F."/>
            <person name="Labrenz M."/>
            <person name="Spormann A.M."/>
            <person name="Op den Camp H."/>
            <person name="Overmann J."/>
            <person name="Amann R."/>
            <person name="Jetten M.S.M."/>
            <person name="Mascher T."/>
            <person name="Medema M.H."/>
            <person name="Devos D.P."/>
            <person name="Kaster A.-K."/>
            <person name="Ovreas L."/>
            <person name="Rohde M."/>
            <person name="Galperin M.Y."/>
            <person name="Jogler C."/>
        </authorList>
    </citation>
    <scope>NUCLEOTIDE SEQUENCE [LARGE SCALE GENOMIC DNA]</scope>
    <source>
        <strain evidence="15 16">HG15A2</strain>
    </source>
</reference>
<comment type="miscellaneous">
    <text evidence="14">Carbon 2 of the heme B porphyrin ring is defined according to the Fischer nomenclature.</text>
</comment>
<dbReference type="Pfam" id="PF01040">
    <property type="entry name" value="UbiA"/>
    <property type="match status" value="1"/>
</dbReference>